<keyword evidence="2 4" id="KW-0808">Transferase</keyword>
<evidence type="ECO:0000256" key="3">
    <source>
        <dbReference type="ARBA" id="ARBA00023315"/>
    </source>
</evidence>
<reference evidence="5" key="1">
    <citation type="journal article" date="2017" name="Nature">
        <title>The sunflower genome provides insights into oil metabolism, flowering and Asterid evolution.</title>
        <authorList>
            <person name="Badouin H."/>
            <person name="Gouzy J."/>
            <person name="Grassa C.J."/>
            <person name="Murat F."/>
            <person name="Staton S.E."/>
            <person name="Cottret L."/>
            <person name="Lelandais-Briere C."/>
            <person name="Owens G.L."/>
            <person name="Carrere S."/>
            <person name="Mayjonade B."/>
            <person name="Legrand L."/>
            <person name="Gill N."/>
            <person name="Kane N.C."/>
            <person name="Bowers J.E."/>
            <person name="Hubner S."/>
            <person name="Bellec A."/>
            <person name="Berard A."/>
            <person name="Berges H."/>
            <person name="Blanchet N."/>
            <person name="Boniface M.C."/>
            <person name="Brunel D."/>
            <person name="Catrice O."/>
            <person name="Chaidir N."/>
            <person name="Claudel C."/>
            <person name="Donnadieu C."/>
            <person name="Faraut T."/>
            <person name="Fievet G."/>
            <person name="Helmstetter N."/>
            <person name="King M."/>
            <person name="Knapp S.J."/>
            <person name="Lai Z."/>
            <person name="Le Paslier M.C."/>
            <person name="Lippi Y."/>
            <person name="Lorenzon L."/>
            <person name="Mandel J.R."/>
            <person name="Marage G."/>
            <person name="Marchand G."/>
            <person name="Marquand E."/>
            <person name="Bret-Mestries E."/>
            <person name="Morien E."/>
            <person name="Nambeesan S."/>
            <person name="Nguyen T."/>
            <person name="Pegot-Espagnet P."/>
            <person name="Pouilly N."/>
            <person name="Raftis F."/>
            <person name="Sallet E."/>
            <person name="Schiex T."/>
            <person name="Thomas J."/>
            <person name="Vandecasteele C."/>
            <person name="Vares D."/>
            <person name="Vear F."/>
            <person name="Vautrin S."/>
            <person name="Crespi M."/>
            <person name="Mangin B."/>
            <person name="Burke J.M."/>
            <person name="Salse J."/>
            <person name="Munos S."/>
            <person name="Vincourt P."/>
            <person name="Rieseberg L.H."/>
            <person name="Langlade N.B."/>
        </authorList>
    </citation>
    <scope>NUCLEOTIDE SEQUENCE [LARGE SCALE GENOMIC DNA]</scope>
    <source>
        <strain evidence="5">cv. SF193</strain>
    </source>
</reference>
<dbReference type="AlphaFoldDB" id="A0A251RNN0"/>
<dbReference type="PANTHER" id="PTHR31623">
    <property type="entry name" value="F21J9.9"/>
    <property type="match status" value="1"/>
</dbReference>
<dbReference type="EMBL" id="CM007906">
    <property type="protein sequence ID" value="OTF85956.1"/>
    <property type="molecule type" value="Genomic_DNA"/>
</dbReference>
<sequence>MKMNIEKHSSKFIKPLVPTPPTLRYYKVSFIDELAPSLDIGAVLFFSENNNDHNTKFVTQLEQSLEKTLPRFYPLAGRYVNETYTVDCNDDGVEFIHAKCGGVALGVRTAHRIVDASTLCTFLSEWAVMNREEHVEITGPGFNTSSLFPGRCFPPGPLQAISDDDMSTKYIRKLYSFSESAISNMKAKANASMCDRHWSKVQLVSAVIWNALIGVDRANNNPRESILVQPVNLRGKTASLIPKHSCGNLCVFCATQAGVVETTEELANRLTNNVKETIHNFSKVDHNSEEGKLSVLNSISLPNIPESINLIMISSWCKFPFYEIDFGLGTPTWIAPWSMPMVNTTCLIDEARGNGVDAHVFLEVKDVPYFEEALRLQVGSFAA</sequence>
<evidence type="ECO:0000256" key="2">
    <source>
        <dbReference type="ARBA" id="ARBA00022679"/>
    </source>
</evidence>
<keyword evidence="3" id="KW-0012">Acyltransferase</keyword>
<dbReference type="OMA" id="LIMISSW"/>
<accession>A0A251RNN0</accession>
<gene>
    <name evidence="4" type="ORF">HannXRQ_Chr17g0545521</name>
</gene>
<evidence type="ECO:0000313" key="4">
    <source>
        <dbReference type="EMBL" id="OTF85956.1"/>
    </source>
</evidence>
<dbReference type="Gene3D" id="3.30.559.10">
    <property type="entry name" value="Chloramphenicol acetyltransferase-like domain"/>
    <property type="match status" value="3"/>
</dbReference>
<evidence type="ECO:0000313" key="5">
    <source>
        <dbReference type="Proteomes" id="UP000215914"/>
    </source>
</evidence>
<dbReference type="Proteomes" id="UP000215914">
    <property type="component" value="Chromosome 17"/>
</dbReference>
<dbReference type="Pfam" id="PF02458">
    <property type="entry name" value="Transferase"/>
    <property type="match status" value="1"/>
</dbReference>
<proteinExistence type="inferred from homology"/>
<keyword evidence="5" id="KW-1185">Reference proteome</keyword>
<dbReference type="GO" id="GO:0016746">
    <property type="term" value="F:acyltransferase activity"/>
    <property type="evidence" value="ECO:0007669"/>
    <property type="project" value="UniProtKB-KW"/>
</dbReference>
<dbReference type="InParanoid" id="A0A251RNN0"/>
<organism evidence="4 5">
    <name type="scientific">Helianthus annuus</name>
    <name type="common">Common sunflower</name>
    <dbReference type="NCBI Taxonomy" id="4232"/>
    <lineage>
        <taxon>Eukaryota</taxon>
        <taxon>Viridiplantae</taxon>
        <taxon>Streptophyta</taxon>
        <taxon>Embryophyta</taxon>
        <taxon>Tracheophyta</taxon>
        <taxon>Spermatophyta</taxon>
        <taxon>Magnoliopsida</taxon>
        <taxon>eudicotyledons</taxon>
        <taxon>Gunneridae</taxon>
        <taxon>Pentapetalae</taxon>
        <taxon>asterids</taxon>
        <taxon>campanulids</taxon>
        <taxon>Asterales</taxon>
        <taxon>Asteraceae</taxon>
        <taxon>Asteroideae</taxon>
        <taxon>Heliantheae alliance</taxon>
        <taxon>Heliantheae</taxon>
        <taxon>Helianthus</taxon>
    </lineage>
</organism>
<dbReference type="PANTHER" id="PTHR31623:SF70">
    <property type="entry name" value="TRANSFERASE, CHLORAMPHENICOL ACETYLTRANSFERASE-LIKE DOMAIN PROTEIN"/>
    <property type="match status" value="1"/>
</dbReference>
<name>A0A251RNN0_HELAN</name>
<comment type="similarity">
    <text evidence="1">Belongs to the plant acyltransferase family.</text>
</comment>
<evidence type="ECO:0000256" key="1">
    <source>
        <dbReference type="ARBA" id="ARBA00009861"/>
    </source>
</evidence>
<protein>
    <submittedName>
        <fullName evidence="4">Putative transferase, Chloramphenicol acetyltransferase-like domain protein</fullName>
    </submittedName>
</protein>
<dbReference type="InterPro" id="IPR023213">
    <property type="entry name" value="CAT-like_dom_sf"/>
</dbReference>